<proteinExistence type="predicted"/>
<dbReference type="EMBL" id="JAACNO010002307">
    <property type="protein sequence ID" value="KAF4134282.1"/>
    <property type="molecule type" value="Genomic_DNA"/>
</dbReference>
<gene>
    <name evidence="1" type="ORF">GN244_ATG19205</name>
    <name evidence="2" type="ORF">GN958_ATG16527</name>
</gene>
<comment type="caution">
    <text evidence="1">The sequence shown here is derived from an EMBL/GenBank/DDBJ whole genome shotgun (WGS) entry which is preliminary data.</text>
</comment>
<accession>A0A833W499</accession>
<evidence type="ECO:0000313" key="2">
    <source>
        <dbReference type="EMBL" id="KAF4134282.1"/>
    </source>
</evidence>
<evidence type="ECO:0000313" key="3">
    <source>
        <dbReference type="Proteomes" id="UP000602510"/>
    </source>
</evidence>
<dbReference type="Proteomes" id="UP000704712">
    <property type="component" value="Unassembled WGS sequence"/>
</dbReference>
<sequence length="248" mass="27518">MVVEDDPDRKILAFLSGKYDDEALVKMAQAVAKPGTKDDIATKVLLTSRNNLGKSTDELFTALKVGGSADDLIKLGKTGDNLFESPAFNVWAGYVGTVKREDPDRAILTVLSGQYGEASVMRMAEVASKAGNNKDLATKLQNMQLDDWKRERKSIGSVFEALILHKNVDDLLTNPNLNAWSKYVELTKANTEAKTPLITTIRTFYKNDAELLRAFKAAQENPESKRLGKLLEESLVNILRLQRMRNGN</sequence>
<dbReference type="EMBL" id="WSZM01000890">
    <property type="protein sequence ID" value="KAF4029088.1"/>
    <property type="molecule type" value="Genomic_DNA"/>
</dbReference>
<name>A0A833W499_PHYIN</name>
<organism evidence="1 3">
    <name type="scientific">Phytophthora infestans</name>
    <name type="common">Potato late blight agent</name>
    <name type="synonym">Botrytis infestans</name>
    <dbReference type="NCBI Taxonomy" id="4787"/>
    <lineage>
        <taxon>Eukaryota</taxon>
        <taxon>Sar</taxon>
        <taxon>Stramenopiles</taxon>
        <taxon>Oomycota</taxon>
        <taxon>Peronosporomycetes</taxon>
        <taxon>Peronosporales</taxon>
        <taxon>Peronosporaceae</taxon>
        <taxon>Phytophthora</taxon>
    </lineage>
</organism>
<evidence type="ECO:0008006" key="4">
    <source>
        <dbReference type="Google" id="ProtNLM"/>
    </source>
</evidence>
<evidence type="ECO:0000313" key="1">
    <source>
        <dbReference type="EMBL" id="KAF4029088.1"/>
    </source>
</evidence>
<protein>
    <recommendedName>
        <fullName evidence="4">Secreted RxLR effector peptide protein</fullName>
    </recommendedName>
</protein>
<reference evidence="1" key="1">
    <citation type="submission" date="2020-04" db="EMBL/GenBank/DDBJ databases">
        <title>Hybrid Assembly of Korean Phytophthora infestans isolates.</title>
        <authorList>
            <person name="Prokchorchik M."/>
            <person name="Lee Y."/>
            <person name="Seo J."/>
            <person name="Cho J.-H."/>
            <person name="Park Y.-E."/>
            <person name="Jang D.-C."/>
            <person name="Im J.-S."/>
            <person name="Choi J.-G."/>
            <person name="Park H.-J."/>
            <person name="Lee G.-B."/>
            <person name="Lee Y.-G."/>
            <person name="Hong S.-Y."/>
            <person name="Cho K."/>
            <person name="Sohn K.H."/>
        </authorList>
    </citation>
    <scope>NUCLEOTIDE SEQUENCE</scope>
    <source>
        <strain evidence="1">KR_1_A1</strain>
        <strain evidence="2">KR_2_A2</strain>
    </source>
</reference>
<dbReference type="AlphaFoldDB" id="A0A833W499"/>
<dbReference type="Proteomes" id="UP000602510">
    <property type="component" value="Unassembled WGS sequence"/>
</dbReference>
<keyword evidence="3" id="KW-1185">Reference proteome</keyword>